<evidence type="ECO:0000313" key="3">
    <source>
        <dbReference type="EMBL" id="KAL0917794.1"/>
    </source>
</evidence>
<proteinExistence type="predicted"/>
<evidence type="ECO:0000256" key="1">
    <source>
        <dbReference type="SAM" id="Coils"/>
    </source>
</evidence>
<evidence type="ECO:0000256" key="2">
    <source>
        <dbReference type="SAM" id="MobiDB-lite"/>
    </source>
</evidence>
<feature type="coiled-coil region" evidence="1">
    <location>
        <begin position="61"/>
        <end position="88"/>
    </location>
</feature>
<reference evidence="3 4" key="1">
    <citation type="journal article" date="2024" name="Plant Biotechnol. J.">
        <title>Dendrobium thyrsiflorum genome and its molecular insights into genes involved in important horticultural traits.</title>
        <authorList>
            <person name="Chen B."/>
            <person name="Wang J.Y."/>
            <person name="Zheng P.J."/>
            <person name="Li K.L."/>
            <person name="Liang Y.M."/>
            <person name="Chen X.F."/>
            <person name="Zhang C."/>
            <person name="Zhao X."/>
            <person name="He X."/>
            <person name="Zhang G.Q."/>
            <person name="Liu Z.J."/>
            <person name="Xu Q."/>
        </authorList>
    </citation>
    <scope>NUCLEOTIDE SEQUENCE [LARGE SCALE GENOMIC DNA]</scope>
    <source>
        <strain evidence="3">GZMU011</strain>
    </source>
</reference>
<feature type="coiled-coil region" evidence="1">
    <location>
        <begin position="116"/>
        <end position="147"/>
    </location>
</feature>
<protein>
    <submittedName>
        <fullName evidence="3">Uncharacterized protein</fullName>
    </submittedName>
</protein>
<keyword evidence="1" id="KW-0175">Coiled coil</keyword>
<gene>
    <name evidence="3" type="ORF">M5K25_012885</name>
</gene>
<dbReference type="PANTHER" id="PTHR34380">
    <property type="entry name" value="BNAA03G12380D PROTEIN"/>
    <property type="match status" value="1"/>
</dbReference>
<comment type="caution">
    <text evidence="3">The sequence shown here is derived from an EMBL/GenBank/DDBJ whole genome shotgun (WGS) entry which is preliminary data.</text>
</comment>
<dbReference type="AlphaFoldDB" id="A0ABD0UY15"/>
<feature type="compositionally biased region" description="Polar residues" evidence="2">
    <location>
        <begin position="1"/>
        <end position="10"/>
    </location>
</feature>
<dbReference type="EMBL" id="JANQDX010000010">
    <property type="protein sequence ID" value="KAL0917794.1"/>
    <property type="molecule type" value="Genomic_DNA"/>
</dbReference>
<feature type="region of interest" description="Disordered" evidence="2">
    <location>
        <begin position="1"/>
        <end position="21"/>
    </location>
</feature>
<dbReference type="Proteomes" id="UP001552299">
    <property type="component" value="Unassembled WGS sequence"/>
</dbReference>
<keyword evidence="4" id="KW-1185">Reference proteome</keyword>
<name>A0ABD0UY15_DENTH</name>
<organism evidence="3 4">
    <name type="scientific">Dendrobium thyrsiflorum</name>
    <name type="common">Pinecone-like raceme dendrobium</name>
    <name type="synonym">Orchid</name>
    <dbReference type="NCBI Taxonomy" id="117978"/>
    <lineage>
        <taxon>Eukaryota</taxon>
        <taxon>Viridiplantae</taxon>
        <taxon>Streptophyta</taxon>
        <taxon>Embryophyta</taxon>
        <taxon>Tracheophyta</taxon>
        <taxon>Spermatophyta</taxon>
        <taxon>Magnoliopsida</taxon>
        <taxon>Liliopsida</taxon>
        <taxon>Asparagales</taxon>
        <taxon>Orchidaceae</taxon>
        <taxon>Epidendroideae</taxon>
        <taxon>Malaxideae</taxon>
        <taxon>Dendrobiinae</taxon>
        <taxon>Dendrobium</taxon>
    </lineage>
</organism>
<accession>A0ABD0UY15</accession>
<sequence length="295" mass="33734">MAKSRLNTSSPPFPQASNDELNSLSNSELISFLESSFRRSEFISVARILKSREELGKAEALKDLTSKLSHLEAKNGSLEKELLALRSNEAVEMMEREIMKEKSRYLLLRGSYEKMDKLAQEKIKDLMEEIEKERAKCLRLEEQLARNARIDEVSSWKKKYSLLEAWILRFLENNPRLIQKVRNQDMNGKKQDVEFFRINKAAGELLRSNATSDRKESFLAARTKSKSIIDVSCSDIQLIGESQSSEMKYSTNSGGKNCNKRKFQIAHTSGDRRVLELDDDDGVVCISDLKVKGLK</sequence>
<evidence type="ECO:0000313" key="4">
    <source>
        <dbReference type="Proteomes" id="UP001552299"/>
    </source>
</evidence>
<dbReference type="PANTHER" id="PTHR34380:SF1">
    <property type="entry name" value="OS01G0221300 PROTEIN"/>
    <property type="match status" value="1"/>
</dbReference>